<evidence type="ECO:0000313" key="1">
    <source>
        <dbReference type="EMBL" id="MCD7461895.1"/>
    </source>
</evidence>
<dbReference type="SUPFAM" id="SSF101148">
    <property type="entry name" value="Plant invertase/pectin methylesterase inhibitor"/>
    <property type="match status" value="1"/>
</dbReference>
<name>A0ABS8SSV1_DATST</name>
<dbReference type="InterPro" id="IPR035513">
    <property type="entry name" value="Invertase/methylesterase_inhib"/>
</dbReference>
<reference evidence="1 2" key="1">
    <citation type="journal article" date="2021" name="BMC Genomics">
        <title>Datura genome reveals duplications of psychoactive alkaloid biosynthetic genes and high mutation rate following tissue culture.</title>
        <authorList>
            <person name="Rajewski A."/>
            <person name="Carter-House D."/>
            <person name="Stajich J."/>
            <person name="Litt A."/>
        </authorList>
    </citation>
    <scope>NUCLEOTIDE SEQUENCE [LARGE SCALE GENOMIC DNA]</scope>
    <source>
        <strain evidence="1">AR-01</strain>
    </source>
</reference>
<comment type="caution">
    <text evidence="1">The sequence shown here is derived from an EMBL/GenBank/DDBJ whole genome shotgun (WGS) entry which is preliminary data.</text>
</comment>
<organism evidence="1 2">
    <name type="scientific">Datura stramonium</name>
    <name type="common">Jimsonweed</name>
    <name type="synonym">Common thornapple</name>
    <dbReference type="NCBI Taxonomy" id="4076"/>
    <lineage>
        <taxon>Eukaryota</taxon>
        <taxon>Viridiplantae</taxon>
        <taxon>Streptophyta</taxon>
        <taxon>Embryophyta</taxon>
        <taxon>Tracheophyta</taxon>
        <taxon>Spermatophyta</taxon>
        <taxon>Magnoliopsida</taxon>
        <taxon>eudicotyledons</taxon>
        <taxon>Gunneridae</taxon>
        <taxon>Pentapetalae</taxon>
        <taxon>asterids</taxon>
        <taxon>lamiids</taxon>
        <taxon>Solanales</taxon>
        <taxon>Solanaceae</taxon>
        <taxon>Solanoideae</taxon>
        <taxon>Datureae</taxon>
        <taxon>Datura</taxon>
    </lineage>
</organism>
<dbReference type="Proteomes" id="UP000823775">
    <property type="component" value="Unassembled WGS sequence"/>
</dbReference>
<dbReference type="EMBL" id="JACEIK010000764">
    <property type="protein sequence ID" value="MCD7461895.1"/>
    <property type="molecule type" value="Genomic_DNA"/>
</dbReference>
<keyword evidence="2" id="KW-1185">Reference proteome</keyword>
<evidence type="ECO:0000313" key="2">
    <source>
        <dbReference type="Proteomes" id="UP000823775"/>
    </source>
</evidence>
<evidence type="ECO:0008006" key="3">
    <source>
        <dbReference type="Google" id="ProtNLM"/>
    </source>
</evidence>
<proteinExistence type="predicted"/>
<gene>
    <name evidence="1" type="ORF">HAX54_047352</name>
</gene>
<sequence>MENTTNTLSYIYGRLNNTTVHRNLKLALKECAGCFQDGLSSFQVVYGGIELGDYSSGDYDLAIVDERVERCDYFLTNYKVKEPMVSIDSSQRDKLFIFILPSNLINHTFSNQAFDNLKPLNLLGTTG</sequence>
<protein>
    <recommendedName>
        <fullName evidence="3">Polymerase nucleotidyl transferase domain-containing protein</fullName>
    </recommendedName>
</protein>
<accession>A0ABS8SSV1</accession>